<dbReference type="AlphaFoldDB" id="A0A2A9MH18"/>
<sequence length="394" mass="40655">MGAASSPSASPSGGRASCVSLSPEDSACPSRPRYARKSSRCGASGTLPTAAAAALSSPSAGVSSRTVVASSQAARQPSASPASVTSSNSSSSPFPCSSLFSSQSHFPRSSSSFLTFLSPPCAVSVGCPRGASSFSVPLPISFLLPSCRPALSPSHAPSHQPFHSSLSCATRPSHLSSRPLCSLSSVGPSLRRRSSCSRHARLFRMRPRLFSFAGLALSLFGFLLVCATSASADVEQTRQNSALSEEANICRCLCDRASGAELQVLVPASAGCGECTRRLCVETFAALLGPPEGGEDAAVPVDAVSVHCIDRRAPWIRWIVLSFLVVTGALLLFAAVQRVAPFMLGRGGGIFGASPVLLRSRIARLSPPRLNGEAGHSPSSNGAGHLRSSWTRSG</sequence>
<keyword evidence="2" id="KW-0812">Transmembrane</keyword>
<organism evidence="3 4">
    <name type="scientific">Besnoitia besnoiti</name>
    <name type="common">Apicomplexan protozoan</name>
    <dbReference type="NCBI Taxonomy" id="94643"/>
    <lineage>
        <taxon>Eukaryota</taxon>
        <taxon>Sar</taxon>
        <taxon>Alveolata</taxon>
        <taxon>Apicomplexa</taxon>
        <taxon>Conoidasida</taxon>
        <taxon>Coccidia</taxon>
        <taxon>Eucoccidiorida</taxon>
        <taxon>Eimeriorina</taxon>
        <taxon>Sarcocystidae</taxon>
        <taxon>Besnoitia</taxon>
    </lineage>
</organism>
<dbReference type="OrthoDB" id="2142503at2759"/>
<dbReference type="VEuPathDB" id="ToxoDB:BESB_069200"/>
<keyword evidence="4" id="KW-1185">Reference proteome</keyword>
<feature type="region of interest" description="Disordered" evidence="1">
    <location>
        <begin position="1"/>
        <end position="43"/>
    </location>
</feature>
<feature type="transmembrane region" description="Helical" evidence="2">
    <location>
        <begin position="315"/>
        <end position="336"/>
    </location>
</feature>
<keyword evidence="2" id="KW-1133">Transmembrane helix</keyword>
<accession>A0A2A9MH18</accession>
<dbReference type="EMBL" id="NWUJ01000006">
    <property type="protein sequence ID" value="PFH34887.1"/>
    <property type="molecule type" value="Genomic_DNA"/>
</dbReference>
<feature type="compositionally biased region" description="Polar residues" evidence="1">
    <location>
        <begin position="377"/>
        <end position="394"/>
    </location>
</feature>
<feature type="compositionally biased region" description="Low complexity" evidence="1">
    <location>
        <begin position="1"/>
        <end position="17"/>
    </location>
</feature>
<evidence type="ECO:0008006" key="5">
    <source>
        <dbReference type="Google" id="ProtNLM"/>
    </source>
</evidence>
<gene>
    <name evidence="3" type="ORF">BESB_069200</name>
</gene>
<dbReference type="RefSeq" id="XP_029218896.1">
    <property type="nucleotide sequence ID" value="XM_029365313.1"/>
</dbReference>
<proteinExistence type="predicted"/>
<feature type="region of interest" description="Disordered" evidence="1">
    <location>
        <begin position="369"/>
        <end position="394"/>
    </location>
</feature>
<keyword evidence="2" id="KW-0472">Membrane</keyword>
<reference evidence="3 4" key="1">
    <citation type="submission" date="2017-09" db="EMBL/GenBank/DDBJ databases">
        <title>Genome sequencing of Besnoitia besnoiti strain Bb-Ger1.</title>
        <authorList>
            <person name="Schares G."/>
            <person name="Venepally P."/>
            <person name="Lorenzi H.A."/>
        </authorList>
    </citation>
    <scope>NUCLEOTIDE SEQUENCE [LARGE SCALE GENOMIC DNA]</scope>
    <source>
        <strain evidence="3 4">Bb-Ger1</strain>
    </source>
</reference>
<feature type="transmembrane region" description="Helical" evidence="2">
    <location>
        <begin position="209"/>
        <end position="230"/>
    </location>
</feature>
<evidence type="ECO:0000313" key="4">
    <source>
        <dbReference type="Proteomes" id="UP000224006"/>
    </source>
</evidence>
<dbReference type="KEGG" id="bbes:BESB_069200"/>
<comment type="caution">
    <text evidence="3">The sequence shown here is derived from an EMBL/GenBank/DDBJ whole genome shotgun (WGS) entry which is preliminary data.</text>
</comment>
<evidence type="ECO:0000256" key="1">
    <source>
        <dbReference type="SAM" id="MobiDB-lite"/>
    </source>
</evidence>
<evidence type="ECO:0000256" key="2">
    <source>
        <dbReference type="SAM" id="Phobius"/>
    </source>
</evidence>
<protein>
    <recommendedName>
        <fullName evidence="5">Transmembrane protein</fullName>
    </recommendedName>
</protein>
<evidence type="ECO:0000313" key="3">
    <source>
        <dbReference type="EMBL" id="PFH34887.1"/>
    </source>
</evidence>
<dbReference type="GeneID" id="40311846"/>
<name>A0A2A9MH18_BESBE</name>
<dbReference type="Proteomes" id="UP000224006">
    <property type="component" value="Chromosome VI"/>
</dbReference>